<dbReference type="InterPro" id="IPR011330">
    <property type="entry name" value="Glyco_hydro/deAcase_b/a-brl"/>
</dbReference>
<comment type="caution">
    <text evidence="2">The sequence shown here is derived from an EMBL/GenBank/DDBJ whole genome shotgun (WGS) entry which is preliminary data.</text>
</comment>
<reference evidence="2" key="1">
    <citation type="submission" date="2021-02" db="EMBL/GenBank/DDBJ databases">
        <title>The CRISPR/cas machinery reduction and long-range gene transfer in the hot spring cyanobacterium Synechococcus.</title>
        <authorList>
            <person name="Dvorak P."/>
            <person name="Jahodarova E."/>
            <person name="Hasler P."/>
            <person name="Poulickova A."/>
        </authorList>
    </citation>
    <scope>NUCLEOTIDE SEQUENCE</scope>
    <source>
        <strain evidence="2">Rupite</strain>
    </source>
</reference>
<evidence type="ECO:0000259" key="1">
    <source>
        <dbReference type="PROSITE" id="PS51677"/>
    </source>
</evidence>
<name>A0ABT0CCZ5_THEVL</name>
<dbReference type="PROSITE" id="PS51677">
    <property type="entry name" value="NODB"/>
    <property type="match status" value="1"/>
</dbReference>
<dbReference type="Gene3D" id="3.20.20.370">
    <property type="entry name" value="Glycoside hydrolase/deacetylase"/>
    <property type="match status" value="1"/>
</dbReference>
<dbReference type="PANTHER" id="PTHR10587:SF137">
    <property type="entry name" value="4-DEOXY-4-FORMAMIDO-L-ARABINOSE-PHOSPHOUNDECAPRENOL DEFORMYLASE ARND-RELATED"/>
    <property type="match status" value="1"/>
</dbReference>
<dbReference type="CDD" id="cd10917">
    <property type="entry name" value="CE4_NodB_like_6s_7s"/>
    <property type="match status" value="1"/>
</dbReference>
<keyword evidence="3" id="KW-1185">Reference proteome</keyword>
<protein>
    <submittedName>
        <fullName evidence="2">Polysaccharide deacetylase family protein</fullName>
    </submittedName>
</protein>
<sequence length="226" mass="25495">MVPPPQVLPPFLYPPLHWGLKTLFPDCLWELPILPKTQPVALTFDDGPHPDYTPPLLEVLAHFQVPGNFFVLGERVQRWPHLAQEIVQQGHHIGLHGWQHHSFTQLTQEALHQSLTRTQAALAEACGGIPGDYRDVRPPNGLFWPQTLTHLREWGLRVVMWSVVPEDWLAPPVEVVLERILTQVRAGSIIVLHDGSQGGSQVAAITQQLIPKLQERSFQLVRLSDP</sequence>
<gene>
    <name evidence="2" type="ORF">JX360_11805</name>
</gene>
<proteinExistence type="predicted"/>
<dbReference type="SUPFAM" id="SSF88713">
    <property type="entry name" value="Glycoside hydrolase/deacetylase"/>
    <property type="match status" value="1"/>
</dbReference>
<organism evidence="2 3">
    <name type="scientific">Thermostichus vulcanus str. 'Rupite'</name>
    <dbReference type="NCBI Taxonomy" id="2813851"/>
    <lineage>
        <taxon>Bacteria</taxon>
        <taxon>Bacillati</taxon>
        <taxon>Cyanobacteriota</taxon>
        <taxon>Cyanophyceae</taxon>
        <taxon>Thermostichales</taxon>
        <taxon>Thermostichaceae</taxon>
        <taxon>Thermostichus</taxon>
    </lineage>
</organism>
<dbReference type="RefSeq" id="WP_244351099.1">
    <property type="nucleotide sequence ID" value="NZ_JAFIRA010000031.1"/>
</dbReference>
<accession>A0ABT0CCZ5</accession>
<dbReference type="InterPro" id="IPR050248">
    <property type="entry name" value="Polysacc_deacetylase_ArnD"/>
</dbReference>
<evidence type="ECO:0000313" key="3">
    <source>
        <dbReference type="Proteomes" id="UP000830835"/>
    </source>
</evidence>
<dbReference type="Pfam" id="PF01522">
    <property type="entry name" value="Polysacc_deac_1"/>
    <property type="match status" value="1"/>
</dbReference>
<dbReference type="Proteomes" id="UP000830835">
    <property type="component" value="Unassembled WGS sequence"/>
</dbReference>
<feature type="domain" description="NodB homology" evidence="1">
    <location>
        <begin position="38"/>
        <end position="221"/>
    </location>
</feature>
<evidence type="ECO:0000313" key="2">
    <source>
        <dbReference type="EMBL" id="MCJ2543582.1"/>
    </source>
</evidence>
<dbReference type="InterPro" id="IPR002509">
    <property type="entry name" value="NODB_dom"/>
</dbReference>
<dbReference type="PANTHER" id="PTHR10587">
    <property type="entry name" value="GLYCOSYL TRANSFERASE-RELATED"/>
    <property type="match status" value="1"/>
</dbReference>
<dbReference type="EMBL" id="JAFIRA010000031">
    <property type="protein sequence ID" value="MCJ2543582.1"/>
    <property type="molecule type" value="Genomic_DNA"/>
</dbReference>